<dbReference type="AlphaFoldDB" id="A0A2P2QKI7"/>
<protein>
    <submittedName>
        <fullName evidence="1">Uncharacterized protein</fullName>
    </submittedName>
</protein>
<dbReference type="EMBL" id="GGEC01087008">
    <property type="protein sequence ID" value="MBX67492.1"/>
    <property type="molecule type" value="Transcribed_RNA"/>
</dbReference>
<accession>A0A2P2QKI7</accession>
<evidence type="ECO:0000313" key="1">
    <source>
        <dbReference type="EMBL" id="MBX67492.1"/>
    </source>
</evidence>
<organism evidence="1">
    <name type="scientific">Rhizophora mucronata</name>
    <name type="common">Asiatic mangrove</name>
    <dbReference type="NCBI Taxonomy" id="61149"/>
    <lineage>
        <taxon>Eukaryota</taxon>
        <taxon>Viridiplantae</taxon>
        <taxon>Streptophyta</taxon>
        <taxon>Embryophyta</taxon>
        <taxon>Tracheophyta</taxon>
        <taxon>Spermatophyta</taxon>
        <taxon>Magnoliopsida</taxon>
        <taxon>eudicotyledons</taxon>
        <taxon>Gunneridae</taxon>
        <taxon>Pentapetalae</taxon>
        <taxon>rosids</taxon>
        <taxon>fabids</taxon>
        <taxon>Malpighiales</taxon>
        <taxon>Rhizophoraceae</taxon>
        <taxon>Rhizophora</taxon>
    </lineage>
</organism>
<name>A0A2P2QKI7_RHIMU</name>
<sequence>MSLIINNICYLHAYFNLHVCYSFYF</sequence>
<reference evidence="1" key="1">
    <citation type="submission" date="2018-02" db="EMBL/GenBank/DDBJ databases">
        <title>Rhizophora mucronata_Transcriptome.</title>
        <authorList>
            <person name="Meera S.P."/>
            <person name="Sreeshan A."/>
            <person name="Augustine A."/>
        </authorList>
    </citation>
    <scope>NUCLEOTIDE SEQUENCE</scope>
    <source>
        <tissue evidence="1">Leaf</tissue>
    </source>
</reference>
<proteinExistence type="predicted"/>